<keyword evidence="3" id="KW-1185">Reference proteome</keyword>
<dbReference type="Gene3D" id="2.130.10.10">
    <property type="entry name" value="YVTN repeat-like/Quinoprotein amine dehydrogenase"/>
    <property type="match status" value="2"/>
</dbReference>
<dbReference type="InterPro" id="IPR015943">
    <property type="entry name" value="WD40/YVTN_repeat-like_dom_sf"/>
</dbReference>
<dbReference type="SMART" id="SM00564">
    <property type="entry name" value="PQQ"/>
    <property type="match status" value="2"/>
</dbReference>
<dbReference type="AlphaFoldDB" id="A0A370IER3"/>
<evidence type="ECO:0000313" key="3">
    <source>
        <dbReference type="Proteomes" id="UP000254869"/>
    </source>
</evidence>
<dbReference type="InterPro" id="IPR018391">
    <property type="entry name" value="PQQ_b-propeller_rpt"/>
</dbReference>
<dbReference type="EMBL" id="QQBC01000001">
    <property type="protein sequence ID" value="RDI69208.1"/>
    <property type="molecule type" value="Genomic_DNA"/>
</dbReference>
<dbReference type="Pfam" id="PF13360">
    <property type="entry name" value="PQQ_2"/>
    <property type="match status" value="1"/>
</dbReference>
<evidence type="ECO:0000259" key="1">
    <source>
        <dbReference type="Pfam" id="PF13360"/>
    </source>
</evidence>
<dbReference type="SUPFAM" id="SSF50998">
    <property type="entry name" value="Quinoprotein alcohol dehydrogenase-like"/>
    <property type="match status" value="2"/>
</dbReference>
<dbReference type="Proteomes" id="UP000254869">
    <property type="component" value="Unassembled WGS sequence"/>
</dbReference>
<dbReference type="PANTHER" id="PTHR34512:SF30">
    <property type="entry name" value="OUTER MEMBRANE PROTEIN ASSEMBLY FACTOR BAMB"/>
    <property type="match status" value="1"/>
</dbReference>
<sequence>MHDLSGVTGNRTSMRRAPIRAAAAIGAVGLLLLTGCGGTKADDIAVGPGKGWPSAFHDARNSGTSPVTGSRHLTPAWSRPLGGPTAVPTTIGPDGQLFLTTRTEVDCVGRPGTTGMIFSFQMATGRKRFCNALGPAAIGSPTAVDGLTNVYLGDDVGGVGSFNALGQPRWRTPVAGVPVSIQFTEDSNVLSVTQFGQVDVLSRQTGDRVVSTFQILGEPDFLKQPDLPRPPNGLGIGECASGAPQCPVANVSAIDKDSGRFYVTAWRPGAPVAALVALRYDGKEIRREWSVDLLTDGSATSPTLSDDRKTVYVGDNSGRLLAVDANDGHTKWTQPLGFSPRGAVSVRNGLLIPGGDDGHLLALRDASDRAEIVWERKDLQLRGRPVQTSGDTGYVVSPIGDALNLVTFETTSGKTVASNVLEGAQGTTSGLAVGPKGEVVVTTRIGELFAFEPEK</sequence>
<dbReference type="InterPro" id="IPR002372">
    <property type="entry name" value="PQQ_rpt_dom"/>
</dbReference>
<comment type="caution">
    <text evidence="2">The sequence shown here is derived from an EMBL/GenBank/DDBJ whole genome shotgun (WGS) entry which is preliminary data.</text>
</comment>
<protein>
    <submittedName>
        <fullName evidence="2">Outer membrane protein assembly factor BamB</fullName>
    </submittedName>
</protein>
<feature type="domain" description="Pyrrolo-quinoline quinone repeat" evidence="1">
    <location>
        <begin position="288"/>
        <end position="430"/>
    </location>
</feature>
<dbReference type="PANTHER" id="PTHR34512">
    <property type="entry name" value="CELL SURFACE PROTEIN"/>
    <property type="match status" value="1"/>
</dbReference>
<gene>
    <name evidence="2" type="ORF">DFR76_101746</name>
</gene>
<dbReference type="STRING" id="1210086.GCA_001613105_00600"/>
<organism evidence="2 3">
    <name type="scientific">Nocardia pseudobrasiliensis</name>
    <dbReference type="NCBI Taxonomy" id="45979"/>
    <lineage>
        <taxon>Bacteria</taxon>
        <taxon>Bacillati</taxon>
        <taxon>Actinomycetota</taxon>
        <taxon>Actinomycetes</taxon>
        <taxon>Mycobacteriales</taxon>
        <taxon>Nocardiaceae</taxon>
        <taxon>Nocardia</taxon>
    </lineage>
</organism>
<evidence type="ECO:0000313" key="2">
    <source>
        <dbReference type="EMBL" id="RDI69208.1"/>
    </source>
</evidence>
<proteinExistence type="predicted"/>
<dbReference type="InterPro" id="IPR011047">
    <property type="entry name" value="Quinoprotein_ADH-like_sf"/>
</dbReference>
<name>A0A370IER3_9NOCA</name>
<reference evidence="2 3" key="1">
    <citation type="submission" date="2018-07" db="EMBL/GenBank/DDBJ databases">
        <title>Genomic Encyclopedia of Type Strains, Phase IV (KMG-IV): sequencing the most valuable type-strain genomes for metagenomic binning, comparative biology and taxonomic classification.</title>
        <authorList>
            <person name="Goeker M."/>
        </authorList>
    </citation>
    <scope>NUCLEOTIDE SEQUENCE [LARGE SCALE GENOMIC DNA]</scope>
    <source>
        <strain evidence="2 3">DSM 44290</strain>
    </source>
</reference>
<accession>A0A370IER3</accession>